<reference evidence="6" key="4">
    <citation type="submission" date="2016-11" db="EMBL/GenBank/DDBJ databases">
        <authorList>
            <person name="Jaros S."/>
            <person name="Januszkiewicz K."/>
            <person name="Wedrychowicz H."/>
        </authorList>
    </citation>
    <scope>NUCLEOTIDE SEQUENCE [LARGE SCALE GENOMIC DNA]</scope>
    <source>
        <strain evidence="6">DSM 1682</strain>
    </source>
</reference>
<dbReference type="SMART" id="SM00899">
    <property type="entry name" value="FeoA"/>
    <property type="match status" value="1"/>
</dbReference>
<dbReference type="InterPro" id="IPR038157">
    <property type="entry name" value="FeoA_core_dom"/>
</dbReference>
<proteinExistence type="predicted"/>
<dbReference type="SUPFAM" id="SSF50037">
    <property type="entry name" value="C-terminal domain of transcriptional repressors"/>
    <property type="match status" value="1"/>
</dbReference>
<evidence type="ECO:0000259" key="2">
    <source>
        <dbReference type="SMART" id="SM00899"/>
    </source>
</evidence>
<evidence type="ECO:0000313" key="6">
    <source>
        <dbReference type="Proteomes" id="UP000184204"/>
    </source>
</evidence>
<dbReference type="Proteomes" id="UP000184204">
    <property type="component" value="Unassembled WGS sequence"/>
</dbReference>
<dbReference type="AlphaFoldDB" id="A0A110A829"/>
<dbReference type="RefSeq" id="WP_066052851.1">
    <property type="nucleotide sequence ID" value="NZ_CP014223.1"/>
</dbReference>
<feature type="domain" description="Ferrous iron transporter FeoA-like" evidence="2">
    <location>
        <begin position="1"/>
        <end position="70"/>
    </location>
</feature>
<dbReference type="InterPro" id="IPR008988">
    <property type="entry name" value="Transcriptional_repressor_C"/>
</dbReference>
<sequence length="70" mass="7905">MPLLLAEIDIPYIIVRIAGREKERHHLESLGLIPNTVITVVSKFNNYILINVKDSRIGIGEDLAKKVILK</sequence>
<evidence type="ECO:0000313" key="5">
    <source>
        <dbReference type="Proteomes" id="UP000068026"/>
    </source>
</evidence>
<evidence type="ECO:0000313" key="3">
    <source>
        <dbReference type="EMBL" id="AMJ42278.1"/>
    </source>
</evidence>
<dbReference type="InterPro" id="IPR007167">
    <property type="entry name" value="Fe-transptr_FeoA-like"/>
</dbReference>
<protein>
    <submittedName>
        <fullName evidence="3">FeoA domain protein</fullName>
    </submittedName>
    <submittedName>
        <fullName evidence="4">Ferrous iron transport protein A</fullName>
    </submittedName>
</protein>
<dbReference type="KEGG" id="cpro:CPRO_27320"/>
<reference evidence="4" key="3">
    <citation type="submission" date="2016-11" db="EMBL/GenBank/DDBJ databases">
        <authorList>
            <person name="Varghese N."/>
            <person name="Submissions S."/>
        </authorList>
    </citation>
    <scope>NUCLEOTIDE SEQUENCE</scope>
    <source>
        <strain evidence="4">DSM 1682</strain>
    </source>
</reference>
<reference evidence="5" key="2">
    <citation type="submission" date="2016-01" db="EMBL/GenBank/DDBJ databases">
        <authorList>
            <person name="Poehlein A."/>
            <person name="Schlien K."/>
            <person name="Gottschalk G."/>
            <person name="Buckel W."/>
            <person name="Daniel R."/>
        </authorList>
    </citation>
    <scope>NUCLEOTIDE SEQUENCE [LARGE SCALE GENOMIC DNA]</scope>
    <source>
        <strain evidence="5">X2</strain>
    </source>
</reference>
<accession>A0A110A829</accession>
<evidence type="ECO:0000313" key="4">
    <source>
        <dbReference type="EMBL" id="SHE55422.1"/>
    </source>
</evidence>
<reference evidence="3 5" key="1">
    <citation type="journal article" date="2016" name="Genome Announc.">
        <title>Complete Genome Sequence of the Amino Acid-Fermenting Clostridium propionicum X2 (DSM 1682).</title>
        <authorList>
            <person name="Poehlein A."/>
            <person name="Schlien K."/>
            <person name="Chowdhury N.P."/>
            <person name="Gottschalk G."/>
            <person name="Buckel W."/>
            <person name="Daniel R."/>
        </authorList>
    </citation>
    <scope>NUCLEOTIDE SEQUENCE [LARGE SCALE GENOMIC DNA]</scope>
    <source>
        <strain evidence="3 5">X2</strain>
    </source>
</reference>
<dbReference type="Proteomes" id="UP000068026">
    <property type="component" value="Chromosome"/>
</dbReference>
<keyword evidence="5" id="KW-1185">Reference proteome</keyword>
<dbReference type="EMBL" id="FQUA01000003">
    <property type="protein sequence ID" value="SHE55422.1"/>
    <property type="molecule type" value="Genomic_DNA"/>
</dbReference>
<dbReference type="OrthoDB" id="5984at2"/>
<gene>
    <name evidence="3" type="ORF">CPRO_27320</name>
    <name evidence="4" type="ORF">SAMN02745151_01097</name>
</gene>
<organism evidence="4 6">
    <name type="scientific">Anaerotignum propionicum DSM 1682</name>
    <dbReference type="NCBI Taxonomy" id="991789"/>
    <lineage>
        <taxon>Bacteria</taxon>
        <taxon>Bacillati</taxon>
        <taxon>Bacillota</taxon>
        <taxon>Clostridia</taxon>
        <taxon>Lachnospirales</taxon>
        <taxon>Anaerotignaceae</taxon>
        <taxon>Anaerotignum</taxon>
    </lineage>
</organism>
<evidence type="ECO:0000256" key="1">
    <source>
        <dbReference type="ARBA" id="ARBA00023004"/>
    </source>
</evidence>
<dbReference type="GO" id="GO:0046914">
    <property type="term" value="F:transition metal ion binding"/>
    <property type="evidence" value="ECO:0007669"/>
    <property type="project" value="InterPro"/>
</dbReference>
<dbReference type="Pfam" id="PF04023">
    <property type="entry name" value="FeoA"/>
    <property type="match status" value="1"/>
</dbReference>
<dbReference type="Gene3D" id="2.30.30.90">
    <property type="match status" value="1"/>
</dbReference>
<dbReference type="EMBL" id="CP014223">
    <property type="protein sequence ID" value="AMJ42278.1"/>
    <property type="molecule type" value="Genomic_DNA"/>
</dbReference>
<name>A0A110A829_ANAPI</name>
<keyword evidence="1" id="KW-0408">Iron</keyword>